<proteinExistence type="predicted"/>
<dbReference type="InterPro" id="IPR028202">
    <property type="entry name" value="Reductase_C"/>
</dbReference>
<dbReference type="InterPro" id="IPR050446">
    <property type="entry name" value="FAD-oxidoreductase/Apoptosis"/>
</dbReference>
<keyword evidence="3" id="KW-0274">FAD</keyword>
<evidence type="ECO:0000256" key="3">
    <source>
        <dbReference type="ARBA" id="ARBA00022827"/>
    </source>
</evidence>
<gene>
    <name evidence="7" type="primary">ddmA2</name>
    <name evidence="7" type="ORF">MP11Mi_06520</name>
</gene>
<evidence type="ECO:0000256" key="2">
    <source>
        <dbReference type="ARBA" id="ARBA00022630"/>
    </source>
</evidence>
<feature type="domain" description="Reductase C-terminal" evidence="6">
    <location>
        <begin position="326"/>
        <end position="394"/>
    </location>
</feature>
<dbReference type="SUPFAM" id="SSF51905">
    <property type="entry name" value="FAD/NAD(P)-binding domain"/>
    <property type="match status" value="2"/>
</dbReference>
<dbReference type="Gene3D" id="3.50.50.60">
    <property type="entry name" value="FAD/NAD(P)-binding domain"/>
    <property type="match status" value="2"/>
</dbReference>
<dbReference type="Pfam" id="PF14759">
    <property type="entry name" value="Reductase_C"/>
    <property type="match status" value="1"/>
</dbReference>
<dbReference type="Gene3D" id="3.30.390.30">
    <property type="match status" value="1"/>
</dbReference>
<dbReference type="SUPFAM" id="SSF55424">
    <property type="entry name" value="FAD/NAD-linked reductases, dimerisation (C-terminal) domain"/>
    <property type="match status" value="1"/>
</dbReference>
<evidence type="ECO:0000259" key="5">
    <source>
        <dbReference type="Pfam" id="PF07992"/>
    </source>
</evidence>
<protein>
    <submittedName>
        <fullName evidence="7">Dicamba O-demethylase 2, ferredoxin reductase component</fullName>
        <ecNumber evidence="7">1.18.1.3</ecNumber>
    </submittedName>
</protein>
<dbReference type="PRINTS" id="PR00411">
    <property type="entry name" value="PNDRDTASEI"/>
</dbReference>
<name>A0AA97CSL8_9ACTN</name>
<dbReference type="RefSeq" id="WP_420040883.1">
    <property type="nucleotide sequence ID" value="NZ_CP128986.1"/>
</dbReference>
<dbReference type="GO" id="GO:0005737">
    <property type="term" value="C:cytoplasm"/>
    <property type="evidence" value="ECO:0007669"/>
    <property type="project" value="TreeGrafter"/>
</dbReference>
<evidence type="ECO:0000256" key="1">
    <source>
        <dbReference type="ARBA" id="ARBA00001974"/>
    </source>
</evidence>
<evidence type="ECO:0000256" key="4">
    <source>
        <dbReference type="ARBA" id="ARBA00023002"/>
    </source>
</evidence>
<evidence type="ECO:0000313" key="7">
    <source>
        <dbReference type="EMBL" id="WOC11579.1"/>
    </source>
</evidence>
<reference evidence="7" key="1">
    <citation type="submission" date="2023-06" db="EMBL/GenBank/DDBJ databases">
        <title>Gordonia sp. nov. and Pseudochrobactrum sp. nov., two species isolated from the burying beetle Nicrophorus vespilloides.</title>
        <authorList>
            <person name="Poehlein A."/>
            <person name="Guzman J."/>
            <person name="Daniel R."/>
            <person name="Vilcinskas A."/>
        </authorList>
    </citation>
    <scope>NUCLEOTIDE SEQUENCE</scope>
    <source>
        <strain evidence="7">MP11Mi</strain>
    </source>
</reference>
<keyword evidence="4 7" id="KW-0560">Oxidoreductase</keyword>
<dbReference type="EMBL" id="CP128986">
    <property type="protein sequence ID" value="WOC11579.1"/>
    <property type="molecule type" value="Genomic_DNA"/>
</dbReference>
<keyword evidence="2" id="KW-0285">Flavoprotein</keyword>
<dbReference type="InterPro" id="IPR036188">
    <property type="entry name" value="FAD/NAD-bd_sf"/>
</dbReference>
<feature type="domain" description="FAD/NAD(P)-binding" evidence="5">
    <location>
        <begin position="5"/>
        <end position="306"/>
    </location>
</feature>
<dbReference type="PRINTS" id="PR00368">
    <property type="entry name" value="FADPNR"/>
</dbReference>
<sequence>MNDPIVIVGAGLGGVRLAENLRNGGYVGGIVLLGQEKHPPYDRPPLSKSVVTGDDERVDLKPAEFYTEQDIDLRTGTRVVAVNPDAYTVTVEHDGKRSEIAYGTLVLATGLVARRFPGVAEDVSGVHVIRTIDDAIALRDAAGTAKHAAVIGAGFIGCEVAASLRKHDVAVTLIEPTPTPLAVAIGARMGQMITRLHIEADVDLRTGVGVDEIVVDDGVASAVVLSDGSRVDADVVVVGIGGYPELGYLEGSGIELAPRSAGGGIACDGVGRTNVPDVYALGDAANWTEAHGEHHRVEHWNHVVDHAALVAAELLGHTIAHQSVPYFWSDQFGLKIQMLGSPRPDDEVHVVDDDGRKFLAYYSRDGVLTGVIGAGRVGKLMKTRQYLQTPTPVSALLDQ</sequence>
<dbReference type="InterPro" id="IPR023753">
    <property type="entry name" value="FAD/NAD-binding_dom"/>
</dbReference>
<dbReference type="GO" id="GO:0008860">
    <property type="term" value="F:ferredoxin-NAD+ reductase activity"/>
    <property type="evidence" value="ECO:0007669"/>
    <property type="project" value="UniProtKB-EC"/>
</dbReference>
<dbReference type="PANTHER" id="PTHR43557:SF2">
    <property type="entry name" value="RIESKE DOMAIN-CONTAINING PROTEIN-RELATED"/>
    <property type="match status" value="1"/>
</dbReference>
<organism evidence="7">
    <name type="scientific">Gordonia sp. MP11Mi</name>
    <dbReference type="NCBI Taxonomy" id="3022769"/>
    <lineage>
        <taxon>Bacteria</taxon>
        <taxon>Bacillati</taxon>
        <taxon>Actinomycetota</taxon>
        <taxon>Actinomycetes</taxon>
        <taxon>Mycobacteriales</taxon>
        <taxon>Gordoniaceae</taxon>
        <taxon>Gordonia</taxon>
    </lineage>
</organism>
<dbReference type="PANTHER" id="PTHR43557">
    <property type="entry name" value="APOPTOSIS-INDUCING FACTOR 1"/>
    <property type="match status" value="1"/>
</dbReference>
<dbReference type="EC" id="1.18.1.3" evidence="7"/>
<evidence type="ECO:0000259" key="6">
    <source>
        <dbReference type="Pfam" id="PF14759"/>
    </source>
</evidence>
<dbReference type="InterPro" id="IPR016156">
    <property type="entry name" value="FAD/NAD-linked_Rdtase_dimer_sf"/>
</dbReference>
<dbReference type="Pfam" id="PF07992">
    <property type="entry name" value="Pyr_redox_2"/>
    <property type="match status" value="1"/>
</dbReference>
<dbReference type="AlphaFoldDB" id="A0AA97CSL8"/>
<dbReference type="GO" id="GO:0016651">
    <property type="term" value="F:oxidoreductase activity, acting on NAD(P)H"/>
    <property type="evidence" value="ECO:0007669"/>
    <property type="project" value="TreeGrafter"/>
</dbReference>
<comment type="cofactor">
    <cofactor evidence="1">
        <name>FAD</name>
        <dbReference type="ChEBI" id="CHEBI:57692"/>
    </cofactor>
</comment>
<accession>A0AA97CSL8</accession>